<dbReference type="PANTHER" id="PTHR43155">
    <property type="entry name" value="CYCLIC DI-GMP PHOSPHODIESTERASE PA4108-RELATED"/>
    <property type="match status" value="1"/>
</dbReference>
<dbReference type="SUPFAM" id="SSF109604">
    <property type="entry name" value="HD-domain/PDEase-like"/>
    <property type="match status" value="1"/>
</dbReference>
<dbReference type="InterPro" id="IPR003607">
    <property type="entry name" value="HD/PDEase_dom"/>
</dbReference>
<dbReference type="EMBL" id="QFFZ01000182">
    <property type="protein sequence ID" value="TEB04467.1"/>
    <property type="molecule type" value="Genomic_DNA"/>
</dbReference>
<proteinExistence type="predicted"/>
<dbReference type="AlphaFoldDB" id="A0A4Y7R6I8"/>
<sequence length="97" mass="11218">MSAPDLEPIAEFILKHHEWWNGDGYPLKLKGNDIPLECRILSIADAYDAMTSDRPYRKALSHKEAIAEIKKFSGIQFDPELVEIFIELLGLNTWVWF</sequence>
<dbReference type="PROSITE" id="PS51832">
    <property type="entry name" value="HD_GYP"/>
    <property type="match status" value="1"/>
</dbReference>
<keyword evidence="2" id="KW-0378">Hydrolase</keyword>
<protein>
    <submittedName>
        <fullName evidence="2">3'3'-cGAMP-specific phosphodiesterase 2</fullName>
        <ecNumber evidence="2">3.1.4.-</ecNumber>
    </submittedName>
</protein>
<keyword evidence="3" id="KW-1185">Reference proteome</keyword>
<name>A0A4Y7R6I8_9FIRM</name>
<dbReference type="GO" id="GO:0016787">
    <property type="term" value="F:hydrolase activity"/>
    <property type="evidence" value="ECO:0007669"/>
    <property type="project" value="UniProtKB-KW"/>
</dbReference>
<dbReference type="CDD" id="cd00077">
    <property type="entry name" value="HDc"/>
    <property type="match status" value="1"/>
</dbReference>
<feature type="domain" description="HD-GYP" evidence="1">
    <location>
        <begin position="1"/>
        <end position="97"/>
    </location>
</feature>
<dbReference type="Pfam" id="PF13487">
    <property type="entry name" value="HD_5"/>
    <property type="match status" value="1"/>
</dbReference>
<organism evidence="2 3">
    <name type="scientific">Pelotomaculum propionicicum</name>
    <dbReference type="NCBI Taxonomy" id="258475"/>
    <lineage>
        <taxon>Bacteria</taxon>
        <taxon>Bacillati</taxon>
        <taxon>Bacillota</taxon>
        <taxon>Clostridia</taxon>
        <taxon>Eubacteriales</taxon>
        <taxon>Desulfotomaculaceae</taxon>
        <taxon>Pelotomaculum</taxon>
    </lineage>
</organism>
<dbReference type="InterPro" id="IPR037522">
    <property type="entry name" value="HD_GYP_dom"/>
</dbReference>
<comment type="caution">
    <text evidence="2">The sequence shown here is derived from an EMBL/GenBank/DDBJ whole genome shotgun (WGS) entry which is preliminary data.</text>
</comment>
<gene>
    <name evidence="2" type="ORF">Pmgp_03845</name>
</gene>
<dbReference type="Gene3D" id="1.10.3210.10">
    <property type="entry name" value="Hypothetical protein af1432"/>
    <property type="match status" value="1"/>
</dbReference>
<dbReference type="PANTHER" id="PTHR43155:SF8">
    <property type="entry name" value="METAL DEPENDENT PHOSPHOHYDROLASE"/>
    <property type="match status" value="1"/>
</dbReference>
<evidence type="ECO:0000313" key="3">
    <source>
        <dbReference type="Proteomes" id="UP000297597"/>
    </source>
</evidence>
<evidence type="ECO:0000313" key="2">
    <source>
        <dbReference type="EMBL" id="TEB04467.1"/>
    </source>
</evidence>
<evidence type="ECO:0000259" key="1">
    <source>
        <dbReference type="PROSITE" id="PS51832"/>
    </source>
</evidence>
<dbReference type="EC" id="3.1.4.-" evidence="2"/>
<dbReference type="Proteomes" id="UP000297597">
    <property type="component" value="Unassembled WGS sequence"/>
</dbReference>
<accession>A0A4Y7R6I8</accession>
<reference evidence="2 3" key="1">
    <citation type="journal article" date="2018" name="Environ. Microbiol.">
        <title>Novel energy conservation strategies and behaviour of Pelotomaculum schinkii driving syntrophic propionate catabolism.</title>
        <authorList>
            <person name="Hidalgo-Ahumada C.A.P."/>
            <person name="Nobu M.K."/>
            <person name="Narihiro T."/>
            <person name="Tamaki H."/>
            <person name="Liu W.T."/>
            <person name="Kamagata Y."/>
            <person name="Stams A.J.M."/>
            <person name="Imachi H."/>
            <person name="Sousa D.Z."/>
        </authorList>
    </citation>
    <scope>NUCLEOTIDE SEQUENCE [LARGE SCALE GENOMIC DNA]</scope>
    <source>
        <strain evidence="2 3">MGP</strain>
    </source>
</reference>